<proteinExistence type="predicted"/>
<dbReference type="Gene3D" id="3.30.70.1450">
    <property type="entry name" value="Regulator of K+ conductance, C-terminal domain"/>
    <property type="match status" value="1"/>
</dbReference>
<keyword evidence="5" id="KW-1185">Reference proteome</keyword>
<keyword evidence="1" id="KW-0129">CBS domain</keyword>
<dbReference type="SUPFAM" id="SSF116726">
    <property type="entry name" value="TrkA C-terminal domain-like"/>
    <property type="match status" value="1"/>
</dbReference>
<feature type="non-terminal residue" evidence="4">
    <location>
        <position position="1"/>
    </location>
</feature>
<dbReference type="SUPFAM" id="SSF54631">
    <property type="entry name" value="CBS-domain pair"/>
    <property type="match status" value="1"/>
</dbReference>
<evidence type="ECO:0000259" key="3">
    <source>
        <dbReference type="PROSITE" id="PS51371"/>
    </source>
</evidence>
<dbReference type="InterPro" id="IPR046342">
    <property type="entry name" value="CBS_dom_sf"/>
</dbReference>
<evidence type="ECO:0000256" key="1">
    <source>
        <dbReference type="PROSITE-ProRule" id="PRU00703"/>
    </source>
</evidence>
<dbReference type="InterPro" id="IPR036721">
    <property type="entry name" value="RCK_C_sf"/>
</dbReference>
<dbReference type="SMART" id="SM00116">
    <property type="entry name" value="CBS"/>
    <property type="match status" value="1"/>
</dbReference>
<protein>
    <submittedName>
        <fullName evidence="4">CBS domain-containing protein</fullName>
    </submittedName>
</protein>
<sequence length="172" mass="19458">PLIEQHKPNATLHDLSTHQTPTIQKHQSLEEAMRLFSLYDLPLLPVMDETNHSVIGILTERDVVRAYNAYTIYSTESNAKIRQLQDLHQNSGQFTNLRLKENSPVIGLSLADVRFPSEAVIVSIKRQNNLLVPHGKTVFQKDDEVLLFISPIQKVDEVVNFMSGEVSSLSKQ</sequence>
<reference evidence="5" key="1">
    <citation type="submission" date="2016-11" db="EMBL/GenBank/DDBJ databases">
        <authorList>
            <person name="Varghese N."/>
            <person name="Submissions S."/>
        </authorList>
    </citation>
    <scope>NUCLEOTIDE SEQUENCE [LARGE SCALE GENOMIC DNA]</scope>
    <source>
        <strain evidence="5">USBA-503</strain>
    </source>
</reference>
<dbReference type="STRING" id="1830138.SAMN05443507_1151"/>
<dbReference type="OrthoDB" id="9810759at2"/>
<dbReference type="EMBL" id="FRAF01000015">
    <property type="protein sequence ID" value="SHK49363.1"/>
    <property type="molecule type" value="Genomic_DNA"/>
</dbReference>
<dbReference type="AlphaFoldDB" id="A0A1M6SXD9"/>
<name>A0A1M6SXD9_9BACL</name>
<dbReference type="InterPro" id="IPR006037">
    <property type="entry name" value="RCK_C"/>
</dbReference>
<dbReference type="Pfam" id="PF02080">
    <property type="entry name" value="TrkA_C"/>
    <property type="match status" value="1"/>
</dbReference>
<dbReference type="Gene3D" id="3.10.580.10">
    <property type="entry name" value="CBS-domain"/>
    <property type="match status" value="1"/>
</dbReference>
<feature type="domain" description="RCK C-terminal" evidence="2">
    <location>
        <begin position="82"/>
        <end position="164"/>
    </location>
</feature>
<gene>
    <name evidence="4" type="ORF">SAMN05443507_1151</name>
</gene>
<dbReference type="RefSeq" id="WP_129583590.1">
    <property type="nucleotide sequence ID" value="NZ_FRAF01000015.1"/>
</dbReference>
<dbReference type="Pfam" id="PF00571">
    <property type="entry name" value="CBS"/>
    <property type="match status" value="1"/>
</dbReference>
<evidence type="ECO:0000313" key="4">
    <source>
        <dbReference type="EMBL" id="SHK49363.1"/>
    </source>
</evidence>
<evidence type="ECO:0000259" key="2">
    <source>
        <dbReference type="PROSITE" id="PS51202"/>
    </source>
</evidence>
<dbReference type="GO" id="GO:0008324">
    <property type="term" value="F:monoatomic cation transmembrane transporter activity"/>
    <property type="evidence" value="ECO:0007669"/>
    <property type="project" value="InterPro"/>
</dbReference>
<organism evidence="4 5">
    <name type="scientific">Alicyclobacillus tolerans</name>
    <dbReference type="NCBI Taxonomy" id="90970"/>
    <lineage>
        <taxon>Bacteria</taxon>
        <taxon>Bacillati</taxon>
        <taxon>Bacillota</taxon>
        <taxon>Bacilli</taxon>
        <taxon>Bacillales</taxon>
        <taxon>Alicyclobacillaceae</taxon>
        <taxon>Alicyclobacillus</taxon>
    </lineage>
</organism>
<dbReference type="GO" id="GO:0006813">
    <property type="term" value="P:potassium ion transport"/>
    <property type="evidence" value="ECO:0007669"/>
    <property type="project" value="InterPro"/>
</dbReference>
<dbReference type="PROSITE" id="PS51202">
    <property type="entry name" value="RCK_C"/>
    <property type="match status" value="1"/>
</dbReference>
<dbReference type="PROSITE" id="PS51371">
    <property type="entry name" value="CBS"/>
    <property type="match status" value="1"/>
</dbReference>
<dbReference type="InterPro" id="IPR000644">
    <property type="entry name" value="CBS_dom"/>
</dbReference>
<evidence type="ECO:0000313" key="5">
    <source>
        <dbReference type="Proteomes" id="UP000184016"/>
    </source>
</evidence>
<accession>A0A1M6SXD9</accession>
<feature type="domain" description="CBS" evidence="3">
    <location>
        <begin position="15"/>
        <end position="77"/>
    </location>
</feature>
<dbReference type="Proteomes" id="UP000184016">
    <property type="component" value="Unassembled WGS sequence"/>
</dbReference>